<dbReference type="STRING" id="945553.A0A0D2P8H5"/>
<dbReference type="EMBL" id="KN817618">
    <property type="protein sequence ID" value="KJA16630.1"/>
    <property type="molecule type" value="Genomic_DNA"/>
</dbReference>
<dbReference type="OMA" id="HAVTHEW"/>
<dbReference type="OrthoDB" id="5835829at2759"/>
<dbReference type="GO" id="GO:0008194">
    <property type="term" value="F:UDP-glycosyltransferase activity"/>
    <property type="evidence" value="ECO:0007669"/>
    <property type="project" value="InterPro"/>
</dbReference>
<dbReference type="CDD" id="cd03784">
    <property type="entry name" value="GT1_Gtf-like"/>
    <property type="match status" value="1"/>
</dbReference>
<dbReference type="SUPFAM" id="SSF53756">
    <property type="entry name" value="UDP-Glycosyltransferase/glycogen phosphorylase"/>
    <property type="match status" value="1"/>
</dbReference>
<evidence type="ECO:0000313" key="2">
    <source>
        <dbReference type="EMBL" id="KJA16630.1"/>
    </source>
</evidence>
<accession>A0A0D2P8H5</accession>
<name>A0A0D2P8H5_HYPSF</name>
<protein>
    <submittedName>
        <fullName evidence="2">Glycosyltransferase family 1 protein</fullName>
    </submittedName>
</protein>
<dbReference type="Proteomes" id="UP000054270">
    <property type="component" value="Unassembled WGS sequence"/>
</dbReference>
<dbReference type="Gene3D" id="3.40.50.2000">
    <property type="entry name" value="Glycogen Phosphorylase B"/>
    <property type="match status" value="2"/>
</dbReference>
<dbReference type="PANTHER" id="PTHR48045">
    <property type="entry name" value="UDP-GLYCOSYLTRANSFERASE 72B1"/>
    <property type="match status" value="1"/>
</dbReference>
<keyword evidence="3" id="KW-1185">Reference proteome</keyword>
<gene>
    <name evidence="2" type="ORF">HYPSUDRAFT_206916</name>
</gene>
<dbReference type="InterPro" id="IPR002213">
    <property type="entry name" value="UDP_glucos_trans"/>
</dbReference>
<dbReference type="AlphaFoldDB" id="A0A0D2P8H5"/>
<evidence type="ECO:0000256" key="1">
    <source>
        <dbReference type="ARBA" id="ARBA00022679"/>
    </source>
</evidence>
<proteinExistence type="predicted"/>
<dbReference type="Pfam" id="PF00201">
    <property type="entry name" value="UDPGT"/>
    <property type="match status" value="1"/>
</dbReference>
<keyword evidence="1 2" id="KW-0808">Transferase</keyword>
<dbReference type="PANTHER" id="PTHR48045:SF31">
    <property type="entry name" value="UDP-GLYCOSYLTRANSFERASE 76B1-LIKE"/>
    <property type="match status" value="1"/>
</dbReference>
<organism evidence="2 3">
    <name type="scientific">Hypholoma sublateritium (strain FD-334 SS-4)</name>
    <dbReference type="NCBI Taxonomy" id="945553"/>
    <lineage>
        <taxon>Eukaryota</taxon>
        <taxon>Fungi</taxon>
        <taxon>Dikarya</taxon>
        <taxon>Basidiomycota</taxon>
        <taxon>Agaricomycotina</taxon>
        <taxon>Agaricomycetes</taxon>
        <taxon>Agaricomycetidae</taxon>
        <taxon>Agaricales</taxon>
        <taxon>Agaricineae</taxon>
        <taxon>Strophariaceae</taxon>
        <taxon>Hypholoma</taxon>
    </lineage>
</organism>
<evidence type="ECO:0000313" key="3">
    <source>
        <dbReference type="Proteomes" id="UP000054270"/>
    </source>
</evidence>
<sequence length="510" mass="54675">MATADSTHFLLVAPPSWGHVRPTCQLALRLLDCDANIVATVLVPPIMMAKSQAEVATHVGSTAPSSRIRVLTMFELDDPNPFKHMQPFVETFSAAYKTLRDGKVITCAATKIAYDPVSAPVAVVIDSFLAPVMFATRALTGSSVPIVCFATGSVLSIMRIHTPETLGGLGDFTARVAAEAERSGETQDVAGGKLYRRTTGAIVQVPGLPSMYDHEFFPQDTSVANVVTGLLKSAQAFFEQGDAVLLSSSYVLEREAIDAMKVWLSETKKDVYGVGPLLPANYWGVHTDGGATAVQVFLDAMLETHGRKSVVLISFGSFFWPAVQDYVDETILALIEKGIPFILCHPSSRAVISSELAEKITSSGLGVLSSWIPQHYVLTHPATGWFLTHGGQGGVTEALASGIPLICWPIEGDQVVTSVHASVNLGVGFELIEVRSGDGLKPIHRLGGRAPKGTRAAMAAEIREVLDSARGEAGAQMRTRAEEMRNELKNSWVEGGIARTELQAFVAKFK</sequence>
<reference evidence="3" key="1">
    <citation type="submission" date="2014-04" db="EMBL/GenBank/DDBJ databases">
        <title>Evolutionary Origins and Diversification of the Mycorrhizal Mutualists.</title>
        <authorList>
            <consortium name="DOE Joint Genome Institute"/>
            <consortium name="Mycorrhizal Genomics Consortium"/>
            <person name="Kohler A."/>
            <person name="Kuo A."/>
            <person name="Nagy L.G."/>
            <person name="Floudas D."/>
            <person name="Copeland A."/>
            <person name="Barry K.W."/>
            <person name="Cichocki N."/>
            <person name="Veneault-Fourrey C."/>
            <person name="LaButti K."/>
            <person name="Lindquist E.A."/>
            <person name="Lipzen A."/>
            <person name="Lundell T."/>
            <person name="Morin E."/>
            <person name="Murat C."/>
            <person name="Riley R."/>
            <person name="Ohm R."/>
            <person name="Sun H."/>
            <person name="Tunlid A."/>
            <person name="Henrissat B."/>
            <person name="Grigoriev I.V."/>
            <person name="Hibbett D.S."/>
            <person name="Martin F."/>
        </authorList>
    </citation>
    <scope>NUCLEOTIDE SEQUENCE [LARGE SCALE GENOMIC DNA]</scope>
    <source>
        <strain evidence="3">FD-334 SS-4</strain>
    </source>
</reference>